<accession>A0A2N5X1C2</accession>
<keyword evidence="3" id="KW-0969">Cilium</keyword>
<dbReference type="Pfam" id="PF01832">
    <property type="entry name" value="Glucosaminidase"/>
    <property type="match status" value="1"/>
</dbReference>
<name>A0A2N5X1C2_9GAMM</name>
<dbReference type="PANTHER" id="PTHR33308">
    <property type="entry name" value="PEPTIDOGLYCAN HYDROLASE FLGJ"/>
    <property type="match status" value="1"/>
</dbReference>
<gene>
    <name evidence="3" type="ORF">C0039_12860</name>
</gene>
<feature type="domain" description="Mannosyl-glycoprotein endo-beta-N-acetylglucosamidase-like" evidence="2">
    <location>
        <begin position="1"/>
        <end position="63"/>
    </location>
</feature>
<keyword evidence="1 3" id="KW-0378">Hydrolase</keyword>
<dbReference type="GO" id="GO:0004040">
    <property type="term" value="F:amidase activity"/>
    <property type="evidence" value="ECO:0007669"/>
    <property type="project" value="InterPro"/>
</dbReference>
<organism evidence="3 4">
    <name type="scientific">Pseudohalioglobus lutimaris</name>
    <dbReference type="NCBI Taxonomy" id="1737061"/>
    <lineage>
        <taxon>Bacteria</taxon>
        <taxon>Pseudomonadati</taxon>
        <taxon>Pseudomonadota</taxon>
        <taxon>Gammaproteobacteria</taxon>
        <taxon>Cellvibrionales</taxon>
        <taxon>Halieaceae</taxon>
        <taxon>Pseudohalioglobus</taxon>
    </lineage>
</organism>
<keyword evidence="4" id="KW-1185">Reference proteome</keyword>
<dbReference type="EMBL" id="PKUS01000016">
    <property type="protein sequence ID" value="PLW68282.1"/>
    <property type="molecule type" value="Genomic_DNA"/>
</dbReference>
<comment type="caution">
    <text evidence="3">The sequence shown here is derived from an EMBL/GenBank/DDBJ whole genome shotgun (WGS) entry which is preliminary data.</text>
</comment>
<protein>
    <submittedName>
        <fullName evidence="3">Flagellar assembly peptidoglycan hydrolase FlgJ</fullName>
    </submittedName>
</protein>
<keyword evidence="3" id="KW-0282">Flagellum</keyword>
<feature type="non-terminal residue" evidence="3">
    <location>
        <position position="1"/>
    </location>
</feature>
<sequence length="73" mass="7882">QASFRKYESVAGSFDDYVDFLQRNPRYENALANSGDSGAFLAELQSAGYATDPAYAEKVLAVLSGLPDKLSVD</sequence>
<dbReference type="AlphaFoldDB" id="A0A2N5X1C2"/>
<dbReference type="PANTHER" id="PTHR33308:SF9">
    <property type="entry name" value="PEPTIDOGLYCAN HYDROLASE FLGJ"/>
    <property type="match status" value="1"/>
</dbReference>
<reference evidence="3 4" key="1">
    <citation type="submission" date="2018-01" db="EMBL/GenBank/DDBJ databases">
        <title>The draft genome sequence of Halioglobus lutimaris HF004.</title>
        <authorList>
            <person name="Du Z.-J."/>
            <person name="Shi M.-J."/>
        </authorList>
    </citation>
    <scope>NUCLEOTIDE SEQUENCE [LARGE SCALE GENOMIC DNA]</scope>
    <source>
        <strain evidence="3 4">HF004</strain>
    </source>
</reference>
<dbReference type="Proteomes" id="UP000235005">
    <property type="component" value="Unassembled WGS sequence"/>
</dbReference>
<evidence type="ECO:0000259" key="2">
    <source>
        <dbReference type="Pfam" id="PF01832"/>
    </source>
</evidence>
<dbReference type="Gene3D" id="1.10.530.10">
    <property type="match status" value="1"/>
</dbReference>
<dbReference type="GO" id="GO:0071973">
    <property type="term" value="P:bacterial-type flagellum-dependent cell motility"/>
    <property type="evidence" value="ECO:0007669"/>
    <property type="project" value="TreeGrafter"/>
</dbReference>
<evidence type="ECO:0000313" key="4">
    <source>
        <dbReference type="Proteomes" id="UP000235005"/>
    </source>
</evidence>
<dbReference type="InterPro" id="IPR051056">
    <property type="entry name" value="Glycosyl_Hydrolase_73"/>
</dbReference>
<proteinExistence type="predicted"/>
<dbReference type="RefSeq" id="WP_207796441.1">
    <property type="nucleotide sequence ID" value="NZ_PKUS01000016.1"/>
</dbReference>
<dbReference type="PRINTS" id="PR01002">
    <property type="entry name" value="FLGFLGJ"/>
</dbReference>
<keyword evidence="3" id="KW-0966">Cell projection</keyword>
<dbReference type="InterPro" id="IPR002901">
    <property type="entry name" value="MGlyc_endo_b_GlcNAc-like_dom"/>
</dbReference>
<evidence type="ECO:0000256" key="1">
    <source>
        <dbReference type="ARBA" id="ARBA00022801"/>
    </source>
</evidence>
<evidence type="ECO:0000313" key="3">
    <source>
        <dbReference type="EMBL" id="PLW68282.1"/>
    </source>
</evidence>